<accession>A0A2G9SEB0</accession>
<gene>
    <name evidence="1" type="ORF">AB205_0077260</name>
</gene>
<dbReference type="Proteomes" id="UP000228934">
    <property type="component" value="Unassembled WGS sequence"/>
</dbReference>
<proteinExistence type="predicted"/>
<name>A0A2G9SEB0_AQUCT</name>
<organism evidence="1 2">
    <name type="scientific">Aquarana catesbeiana</name>
    <name type="common">American bullfrog</name>
    <name type="synonym">Rana catesbeiana</name>
    <dbReference type="NCBI Taxonomy" id="8400"/>
    <lineage>
        <taxon>Eukaryota</taxon>
        <taxon>Metazoa</taxon>
        <taxon>Chordata</taxon>
        <taxon>Craniata</taxon>
        <taxon>Vertebrata</taxon>
        <taxon>Euteleostomi</taxon>
        <taxon>Amphibia</taxon>
        <taxon>Batrachia</taxon>
        <taxon>Anura</taxon>
        <taxon>Neobatrachia</taxon>
        <taxon>Ranoidea</taxon>
        <taxon>Ranidae</taxon>
        <taxon>Aquarana</taxon>
    </lineage>
</organism>
<protein>
    <submittedName>
        <fullName evidence="1">Uncharacterized protein</fullName>
    </submittedName>
</protein>
<sequence length="69" mass="8147">MPPEDIIMKRTWRRYLVTFTLRHFRVSGCLRWSVERTPFTEVDAEQLQLSSLPMCDKPAAPVPGRHFLM</sequence>
<dbReference type="EMBL" id="KV924467">
    <property type="protein sequence ID" value="PIO38486.1"/>
    <property type="molecule type" value="Genomic_DNA"/>
</dbReference>
<dbReference type="AlphaFoldDB" id="A0A2G9SEB0"/>
<keyword evidence="2" id="KW-1185">Reference proteome</keyword>
<evidence type="ECO:0000313" key="2">
    <source>
        <dbReference type="Proteomes" id="UP000228934"/>
    </source>
</evidence>
<reference evidence="2" key="1">
    <citation type="journal article" date="2017" name="Nat. Commun.">
        <title>The North American bullfrog draft genome provides insight into hormonal regulation of long noncoding RNA.</title>
        <authorList>
            <person name="Hammond S.A."/>
            <person name="Warren R.L."/>
            <person name="Vandervalk B.P."/>
            <person name="Kucuk E."/>
            <person name="Khan H."/>
            <person name="Gibb E.A."/>
            <person name="Pandoh P."/>
            <person name="Kirk H."/>
            <person name="Zhao Y."/>
            <person name="Jones M."/>
            <person name="Mungall A.J."/>
            <person name="Coope R."/>
            <person name="Pleasance S."/>
            <person name="Moore R.A."/>
            <person name="Holt R.A."/>
            <person name="Round J.M."/>
            <person name="Ohora S."/>
            <person name="Walle B.V."/>
            <person name="Veldhoen N."/>
            <person name="Helbing C.C."/>
            <person name="Birol I."/>
        </authorList>
    </citation>
    <scope>NUCLEOTIDE SEQUENCE [LARGE SCALE GENOMIC DNA]</scope>
</reference>
<evidence type="ECO:0000313" key="1">
    <source>
        <dbReference type="EMBL" id="PIO38486.1"/>
    </source>
</evidence>